<name>A0ABS6IPN3_9HYPH</name>
<dbReference type="RefSeq" id="WP_216964983.1">
    <property type="nucleotide sequence ID" value="NZ_JAHOPB010000002.1"/>
</dbReference>
<protein>
    <submittedName>
        <fullName evidence="6">TlpA family protein disulfide reductase</fullName>
    </submittedName>
</protein>
<sequence>MAHPVPNFLPGRRYILCGTLAALVLPATATPSVAGVKPDMAKGAMERFKLARTPKPLPDLEIQDADDKPLKLGDLKGKVVLLNFWATWCAPCVKEMPSLDRLQAAFPKDKFLIVPLSIDGPTKPKVAPFYKDQKLANLGIYFDKGRKTMQGLDVTLLPTSILVDAKGRELGRIEGDADWDMPESIALMKAAMGKDKG</sequence>
<keyword evidence="7" id="KW-1185">Reference proteome</keyword>
<accession>A0ABS6IPN3</accession>
<dbReference type="PROSITE" id="PS00194">
    <property type="entry name" value="THIOREDOXIN_1"/>
    <property type="match status" value="1"/>
</dbReference>
<dbReference type="Pfam" id="PF00578">
    <property type="entry name" value="AhpC-TSA"/>
    <property type="match status" value="1"/>
</dbReference>
<dbReference type="InterPro" id="IPR050553">
    <property type="entry name" value="Thioredoxin_ResA/DsbE_sf"/>
</dbReference>
<evidence type="ECO:0000256" key="1">
    <source>
        <dbReference type="ARBA" id="ARBA00022748"/>
    </source>
</evidence>
<dbReference type="PANTHER" id="PTHR42852">
    <property type="entry name" value="THIOL:DISULFIDE INTERCHANGE PROTEIN DSBE"/>
    <property type="match status" value="1"/>
</dbReference>
<proteinExistence type="predicted"/>
<dbReference type="InterPro" id="IPR000866">
    <property type="entry name" value="AhpC/TSA"/>
</dbReference>
<dbReference type="CDD" id="cd02966">
    <property type="entry name" value="TlpA_like_family"/>
    <property type="match status" value="1"/>
</dbReference>
<evidence type="ECO:0000313" key="7">
    <source>
        <dbReference type="Proteomes" id="UP000727907"/>
    </source>
</evidence>
<evidence type="ECO:0000256" key="3">
    <source>
        <dbReference type="ARBA" id="ARBA00023284"/>
    </source>
</evidence>
<dbReference type="Proteomes" id="UP000727907">
    <property type="component" value="Unassembled WGS sequence"/>
</dbReference>
<dbReference type="InterPro" id="IPR013766">
    <property type="entry name" value="Thioredoxin_domain"/>
</dbReference>
<gene>
    <name evidence="6" type="ORF">KQ910_21165</name>
</gene>
<organism evidence="6 7">
    <name type="scientific">Reyranella humidisoli</name>
    <dbReference type="NCBI Taxonomy" id="2849149"/>
    <lineage>
        <taxon>Bacteria</taxon>
        <taxon>Pseudomonadati</taxon>
        <taxon>Pseudomonadota</taxon>
        <taxon>Alphaproteobacteria</taxon>
        <taxon>Hyphomicrobiales</taxon>
        <taxon>Reyranellaceae</taxon>
        <taxon>Reyranella</taxon>
    </lineage>
</organism>
<feature type="chain" id="PRO_5046309685" evidence="4">
    <location>
        <begin position="30"/>
        <end position="197"/>
    </location>
</feature>
<keyword evidence="3" id="KW-0676">Redox-active center</keyword>
<comment type="caution">
    <text evidence="6">The sequence shown here is derived from an EMBL/GenBank/DDBJ whole genome shotgun (WGS) entry which is preliminary data.</text>
</comment>
<keyword evidence="4" id="KW-0732">Signal</keyword>
<keyword evidence="1" id="KW-0201">Cytochrome c-type biogenesis</keyword>
<feature type="domain" description="Thioredoxin" evidence="5">
    <location>
        <begin position="51"/>
        <end position="193"/>
    </location>
</feature>
<dbReference type="EMBL" id="JAHOPB010000002">
    <property type="protein sequence ID" value="MBU8876298.1"/>
    <property type="molecule type" value="Genomic_DNA"/>
</dbReference>
<evidence type="ECO:0000313" key="6">
    <source>
        <dbReference type="EMBL" id="MBU8876298.1"/>
    </source>
</evidence>
<reference evidence="6 7" key="1">
    <citation type="submission" date="2021-06" db="EMBL/GenBank/DDBJ databases">
        <authorList>
            <person name="Lee D.H."/>
        </authorList>
    </citation>
    <scope>NUCLEOTIDE SEQUENCE [LARGE SCALE GENOMIC DNA]</scope>
    <source>
        <strain evidence="6 7">MMS21-HV4-11</strain>
    </source>
</reference>
<keyword evidence="2" id="KW-1015">Disulfide bond</keyword>
<evidence type="ECO:0000256" key="4">
    <source>
        <dbReference type="SAM" id="SignalP"/>
    </source>
</evidence>
<feature type="signal peptide" evidence="4">
    <location>
        <begin position="1"/>
        <end position="29"/>
    </location>
</feature>
<dbReference type="PROSITE" id="PS51352">
    <property type="entry name" value="THIOREDOXIN_2"/>
    <property type="match status" value="1"/>
</dbReference>
<evidence type="ECO:0000256" key="2">
    <source>
        <dbReference type="ARBA" id="ARBA00023157"/>
    </source>
</evidence>
<dbReference type="PANTHER" id="PTHR42852:SF6">
    <property type="entry name" value="THIOL:DISULFIDE INTERCHANGE PROTEIN DSBE"/>
    <property type="match status" value="1"/>
</dbReference>
<evidence type="ECO:0000259" key="5">
    <source>
        <dbReference type="PROSITE" id="PS51352"/>
    </source>
</evidence>
<dbReference type="InterPro" id="IPR017937">
    <property type="entry name" value="Thioredoxin_CS"/>
</dbReference>